<accession>A0A914UTS2</accession>
<dbReference type="Proteomes" id="UP000887566">
    <property type="component" value="Unplaced"/>
</dbReference>
<evidence type="ECO:0000256" key="1">
    <source>
        <dbReference type="SAM" id="MobiDB-lite"/>
    </source>
</evidence>
<proteinExistence type="predicted"/>
<reference evidence="3" key="1">
    <citation type="submission" date="2022-11" db="UniProtKB">
        <authorList>
            <consortium name="WormBaseParasite"/>
        </authorList>
    </citation>
    <scope>IDENTIFICATION</scope>
</reference>
<organism evidence="2 3">
    <name type="scientific">Plectus sambesii</name>
    <dbReference type="NCBI Taxonomy" id="2011161"/>
    <lineage>
        <taxon>Eukaryota</taxon>
        <taxon>Metazoa</taxon>
        <taxon>Ecdysozoa</taxon>
        <taxon>Nematoda</taxon>
        <taxon>Chromadorea</taxon>
        <taxon>Plectida</taxon>
        <taxon>Plectina</taxon>
        <taxon>Plectoidea</taxon>
        <taxon>Plectidae</taxon>
        <taxon>Plectus</taxon>
    </lineage>
</organism>
<dbReference type="WBParaSite" id="PSAMB.scaffold122size75306.g2220.t1">
    <property type="protein sequence ID" value="PSAMB.scaffold122size75306.g2220.t1"/>
    <property type="gene ID" value="PSAMB.scaffold122size75306.g2220"/>
</dbReference>
<feature type="region of interest" description="Disordered" evidence="1">
    <location>
        <begin position="65"/>
        <end position="198"/>
    </location>
</feature>
<name>A0A914UTS2_9BILA</name>
<feature type="compositionally biased region" description="Low complexity" evidence="1">
    <location>
        <begin position="175"/>
        <end position="194"/>
    </location>
</feature>
<dbReference type="AlphaFoldDB" id="A0A914UTS2"/>
<sequence>MPLQMQAEMHPVPPPHGYDGNGYEDYAYAPWFVRAENSRFYRSLDRGGRIHRSDMGWHRPTLLSDDTNNIDTLRYTAPPPVANQERGRLRASSELSPPAQYSTKATPLTTTPSTPISPTLTEARRPLSPSNSLLHRHRHHRQYSTDDSARRRPNPHPDGSQTLHHPSRTTSAAMRSTNNSSTTNGRVGGSRSSSRPAAPELAAVDFDYRRLLRPVKRMPAVNKPAPPPPSHSSRPISNYADYRRPHLPTTTTPYDWPIMENDAPAYC</sequence>
<feature type="compositionally biased region" description="Polar residues" evidence="1">
    <location>
        <begin position="159"/>
        <end position="174"/>
    </location>
</feature>
<evidence type="ECO:0000313" key="3">
    <source>
        <dbReference type="WBParaSite" id="PSAMB.scaffold122size75306.g2220.t1"/>
    </source>
</evidence>
<feature type="region of interest" description="Disordered" evidence="1">
    <location>
        <begin position="219"/>
        <end position="243"/>
    </location>
</feature>
<feature type="compositionally biased region" description="Low complexity" evidence="1">
    <location>
        <begin position="106"/>
        <end position="133"/>
    </location>
</feature>
<keyword evidence="2" id="KW-1185">Reference proteome</keyword>
<evidence type="ECO:0000313" key="2">
    <source>
        <dbReference type="Proteomes" id="UP000887566"/>
    </source>
</evidence>
<feature type="compositionally biased region" description="Polar residues" evidence="1">
    <location>
        <begin position="93"/>
        <end position="105"/>
    </location>
</feature>
<protein>
    <submittedName>
        <fullName evidence="3">Uncharacterized protein</fullName>
    </submittedName>
</protein>